<keyword evidence="11" id="KW-0966">Cell projection</keyword>
<name>A0A5B8U1J8_9ACTN</name>
<evidence type="ECO:0000256" key="10">
    <source>
        <dbReference type="RuleBase" id="RU364125"/>
    </source>
</evidence>
<comment type="subcellular location">
    <subcellularLocation>
        <location evidence="2">Cell membrane</location>
        <topology evidence="2">Single-pass membrane protein</topology>
    </subcellularLocation>
</comment>
<keyword evidence="12" id="KW-1185">Reference proteome</keyword>
<keyword evidence="8" id="KW-1133">Transmembrane helix</keyword>
<keyword evidence="11" id="KW-0282">Flagellum</keyword>
<dbReference type="InterPro" id="IPR005503">
    <property type="entry name" value="FliL"/>
</dbReference>
<evidence type="ECO:0000256" key="9">
    <source>
        <dbReference type="ARBA" id="ARBA00023136"/>
    </source>
</evidence>
<dbReference type="GO" id="GO:0006935">
    <property type="term" value="P:chemotaxis"/>
    <property type="evidence" value="ECO:0007669"/>
    <property type="project" value="UniProtKB-KW"/>
</dbReference>
<sequence>MSKIKIILPVLLIALGGVYKFVLARPAPVPKPHIAGEVYVLPKDFLINLKGGRFAKLSVALVLKEGFVAAAPAHGEAAAAPPTGYGVLAQEAVVRSIITDGLTDVSAARLQREASRVRLQKAILKTITKETDVKVDDVLFTDVAIQ</sequence>
<keyword evidence="7 10" id="KW-0283">Flagellar rotation</keyword>
<evidence type="ECO:0000256" key="4">
    <source>
        <dbReference type="ARBA" id="ARBA00022475"/>
    </source>
</evidence>
<evidence type="ECO:0000256" key="1">
    <source>
        <dbReference type="ARBA" id="ARBA00002254"/>
    </source>
</evidence>
<evidence type="ECO:0000313" key="11">
    <source>
        <dbReference type="EMBL" id="QEC46858.1"/>
    </source>
</evidence>
<keyword evidence="4 10" id="KW-1003">Cell membrane</keyword>
<protein>
    <recommendedName>
        <fullName evidence="10">Flagellar protein FliL</fullName>
    </recommendedName>
</protein>
<dbReference type="OrthoDB" id="5244151at2"/>
<dbReference type="GO" id="GO:0009425">
    <property type="term" value="C:bacterial-type flagellum basal body"/>
    <property type="evidence" value="ECO:0007669"/>
    <property type="project" value="InterPro"/>
</dbReference>
<dbReference type="RefSeq" id="WP_146916562.1">
    <property type="nucleotide sequence ID" value="NZ_CP042430.1"/>
</dbReference>
<dbReference type="Proteomes" id="UP000321805">
    <property type="component" value="Chromosome"/>
</dbReference>
<dbReference type="EMBL" id="CP042430">
    <property type="protein sequence ID" value="QEC46858.1"/>
    <property type="molecule type" value="Genomic_DNA"/>
</dbReference>
<reference evidence="11 12" key="1">
    <citation type="journal article" date="2018" name="J. Microbiol.">
        <title>Baekduia soli gen. nov., sp. nov., a novel bacterium isolated from the soil of Baekdu Mountain and proposal of a novel family name, Baekduiaceae fam. nov.</title>
        <authorList>
            <person name="An D.S."/>
            <person name="Siddiqi M.Z."/>
            <person name="Kim K.H."/>
            <person name="Yu H.S."/>
            <person name="Im W.T."/>
        </authorList>
    </citation>
    <scope>NUCLEOTIDE SEQUENCE [LARGE SCALE GENOMIC DNA]</scope>
    <source>
        <strain evidence="11 12">BR7-21</strain>
    </source>
</reference>
<dbReference type="GO" id="GO:0071973">
    <property type="term" value="P:bacterial-type flagellum-dependent cell motility"/>
    <property type="evidence" value="ECO:0007669"/>
    <property type="project" value="InterPro"/>
</dbReference>
<evidence type="ECO:0000256" key="2">
    <source>
        <dbReference type="ARBA" id="ARBA00004162"/>
    </source>
</evidence>
<dbReference type="Pfam" id="PF03748">
    <property type="entry name" value="FliL"/>
    <property type="match status" value="1"/>
</dbReference>
<evidence type="ECO:0000256" key="7">
    <source>
        <dbReference type="ARBA" id="ARBA00022779"/>
    </source>
</evidence>
<dbReference type="GO" id="GO:0005886">
    <property type="term" value="C:plasma membrane"/>
    <property type="evidence" value="ECO:0007669"/>
    <property type="project" value="UniProtKB-SubCell"/>
</dbReference>
<dbReference type="AlphaFoldDB" id="A0A5B8U1J8"/>
<evidence type="ECO:0000256" key="8">
    <source>
        <dbReference type="ARBA" id="ARBA00022989"/>
    </source>
</evidence>
<proteinExistence type="inferred from homology"/>
<evidence type="ECO:0000256" key="3">
    <source>
        <dbReference type="ARBA" id="ARBA00008281"/>
    </source>
</evidence>
<dbReference type="KEGG" id="bsol:FSW04_04140"/>
<evidence type="ECO:0000256" key="6">
    <source>
        <dbReference type="ARBA" id="ARBA00022692"/>
    </source>
</evidence>
<keyword evidence="11" id="KW-0969">Cilium</keyword>
<organism evidence="11 12">
    <name type="scientific">Baekduia soli</name>
    <dbReference type="NCBI Taxonomy" id="496014"/>
    <lineage>
        <taxon>Bacteria</taxon>
        <taxon>Bacillati</taxon>
        <taxon>Actinomycetota</taxon>
        <taxon>Thermoleophilia</taxon>
        <taxon>Solirubrobacterales</taxon>
        <taxon>Baekduiaceae</taxon>
        <taxon>Baekduia</taxon>
    </lineage>
</organism>
<keyword evidence="6" id="KW-0812">Transmembrane</keyword>
<comment type="similarity">
    <text evidence="3 10">Belongs to the FliL family.</text>
</comment>
<gene>
    <name evidence="11" type="ORF">FSW04_04140</name>
</gene>
<comment type="function">
    <text evidence="1 10">Controls the rotational direction of flagella during chemotaxis.</text>
</comment>
<keyword evidence="9 10" id="KW-0472">Membrane</keyword>
<keyword evidence="5 10" id="KW-0145">Chemotaxis</keyword>
<evidence type="ECO:0000256" key="5">
    <source>
        <dbReference type="ARBA" id="ARBA00022500"/>
    </source>
</evidence>
<accession>A0A5B8U1J8</accession>
<evidence type="ECO:0000313" key="12">
    <source>
        <dbReference type="Proteomes" id="UP000321805"/>
    </source>
</evidence>